<dbReference type="EMBL" id="JBAKFG010000003">
    <property type="protein sequence ID" value="MEX0373612.1"/>
    <property type="molecule type" value="Genomic_DNA"/>
</dbReference>
<keyword evidence="4" id="KW-0808">Transferase</keyword>
<evidence type="ECO:0000256" key="2">
    <source>
        <dbReference type="ARBA" id="ARBA00012438"/>
    </source>
</evidence>
<dbReference type="GO" id="GO:0005524">
    <property type="term" value="F:ATP binding"/>
    <property type="evidence" value="ECO:0007669"/>
    <property type="project" value="UniProtKB-KW"/>
</dbReference>
<dbReference type="Proteomes" id="UP001556636">
    <property type="component" value="Unassembled WGS sequence"/>
</dbReference>
<keyword evidence="5" id="KW-0547">Nucleotide-binding</keyword>
<dbReference type="PANTHER" id="PTHR42878:SF7">
    <property type="entry name" value="SENSOR HISTIDINE KINASE GLRK"/>
    <property type="match status" value="1"/>
</dbReference>
<dbReference type="InterPro" id="IPR005467">
    <property type="entry name" value="His_kinase_dom"/>
</dbReference>
<evidence type="ECO:0000256" key="4">
    <source>
        <dbReference type="ARBA" id="ARBA00022679"/>
    </source>
</evidence>
<gene>
    <name evidence="14" type="ORF">V6X51_09240</name>
</gene>
<feature type="transmembrane region" description="Helical" evidence="11">
    <location>
        <begin position="274"/>
        <end position="292"/>
    </location>
</feature>
<feature type="compositionally biased region" description="Low complexity" evidence="10">
    <location>
        <begin position="34"/>
        <end position="52"/>
    </location>
</feature>
<evidence type="ECO:0000256" key="6">
    <source>
        <dbReference type="ARBA" id="ARBA00022777"/>
    </source>
</evidence>
<organism evidence="14 15">
    <name type="scientific">Spiribacter roseus</name>
    <dbReference type="NCBI Taxonomy" id="1855875"/>
    <lineage>
        <taxon>Bacteria</taxon>
        <taxon>Pseudomonadati</taxon>
        <taxon>Pseudomonadota</taxon>
        <taxon>Gammaproteobacteria</taxon>
        <taxon>Chromatiales</taxon>
        <taxon>Ectothiorhodospiraceae</taxon>
        <taxon>Spiribacter</taxon>
    </lineage>
</organism>
<feature type="region of interest" description="Disordered" evidence="10">
    <location>
        <begin position="34"/>
        <end position="57"/>
    </location>
</feature>
<dbReference type="InterPro" id="IPR003594">
    <property type="entry name" value="HATPase_dom"/>
</dbReference>
<keyword evidence="11" id="KW-0812">Transmembrane</keyword>
<keyword evidence="11" id="KW-1133">Transmembrane helix</keyword>
<feature type="transmembrane region" description="Helical" evidence="11">
    <location>
        <begin position="364"/>
        <end position="386"/>
    </location>
</feature>
<dbReference type="SMART" id="SM00387">
    <property type="entry name" value="HATPase_c"/>
    <property type="match status" value="1"/>
</dbReference>
<feature type="transmembrane region" description="Helical" evidence="11">
    <location>
        <begin position="244"/>
        <end position="262"/>
    </location>
</feature>
<dbReference type="InterPro" id="IPR003661">
    <property type="entry name" value="HisK_dim/P_dom"/>
</dbReference>
<proteinExistence type="predicted"/>
<evidence type="ECO:0000256" key="12">
    <source>
        <dbReference type="SAM" id="SignalP"/>
    </source>
</evidence>
<keyword evidence="8" id="KW-0902">Two-component regulatory system</keyword>
<accession>A0ABV3RZM6</accession>
<dbReference type="EC" id="2.7.13.3" evidence="2"/>
<keyword evidence="12" id="KW-0732">Signal</keyword>
<feature type="domain" description="Histidine kinase" evidence="13">
    <location>
        <begin position="453"/>
        <end position="640"/>
    </location>
</feature>
<evidence type="ECO:0000256" key="8">
    <source>
        <dbReference type="ARBA" id="ARBA00023012"/>
    </source>
</evidence>
<feature type="transmembrane region" description="Helical" evidence="11">
    <location>
        <begin position="392"/>
        <end position="414"/>
    </location>
</feature>
<evidence type="ECO:0000313" key="15">
    <source>
        <dbReference type="Proteomes" id="UP001556636"/>
    </source>
</evidence>
<dbReference type="PRINTS" id="PR00344">
    <property type="entry name" value="BCTRLSENSOR"/>
</dbReference>
<protein>
    <recommendedName>
        <fullName evidence="2">histidine kinase</fullName>
        <ecNumber evidence="2">2.7.13.3</ecNumber>
    </recommendedName>
</protein>
<evidence type="ECO:0000256" key="10">
    <source>
        <dbReference type="SAM" id="MobiDB-lite"/>
    </source>
</evidence>
<dbReference type="Pfam" id="PF02518">
    <property type="entry name" value="HATPase_c"/>
    <property type="match status" value="1"/>
</dbReference>
<evidence type="ECO:0000313" key="14">
    <source>
        <dbReference type="EMBL" id="MEX0373612.1"/>
    </source>
</evidence>
<keyword evidence="3" id="KW-0597">Phosphoprotein</keyword>
<sequence>MSAETTRRASGWRVLLGALLWLATPAALATVAADQDQAPGGQQGASPAAGPAERVATPLPPRLRYCPAGVTLNTPEALARCDLTQRPAEQGQRFDNSPQLMRLTLTNPTAAPRDARLFIGPYYLASIELLRPAAAPAGGFGSRPFIPIGAGGAFAGGGGDSAAIGGHVFPVTLAPGTNPFLLRVEAPGFAHLSIRADLQGNADLGQPPTPAVLSIGMHLGMLAALAGLAVVPMGLRPGPVSNRLFLFISVILLQFSLGSGVLPTLVPALPGQPVMTVFMILIMLRLAAWGWLYQALIQPHYDRLWYRLGCWLSYAIAGVAGVLYVVEWLVAARLLSLLLVLGVPVLHTVAGLRSAIRVRIFKQALVGSLIFYDLLQILAIVLLITHSGQSDLPVIISRVLDLAIPLLAIGTVLLRNRASDRQLATAEQDLARSEAQLAAQTAAREDKRLLLDMLTHEIRNPLATINLASRALQGQTVAAEPSVRRRLVNIERSIRAIDAVIERCDLHNRIEESGITPERRAVNVDRLIESLVERFGVPDRVRIDGPALPSVSTDPQLLETLLGNLLDNAIKYSPPGSPIEITRCRNWGVRVRNIIEPDMAPDPDRLFERYYRHAHTRRLGGSGLGLALSRRIAELLGGSLVPRLDERRIDFEFRVEGH</sequence>
<evidence type="ECO:0000259" key="13">
    <source>
        <dbReference type="PROSITE" id="PS50109"/>
    </source>
</evidence>
<keyword evidence="9" id="KW-0175">Coiled coil</keyword>
<comment type="catalytic activity">
    <reaction evidence="1">
        <text>ATP + protein L-histidine = ADP + protein N-phospho-L-histidine.</text>
        <dbReference type="EC" id="2.7.13.3"/>
    </reaction>
</comment>
<keyword evidence="7 14" id="KW-0067">ATP-binding</keyword>
<evidence type="ECO:0000256" key="11">
    <source>
        <dbReference type="SAM" id="Phobius"/>
    </source>
</evidence>
<name>A0ABV3RZM6_9GAMM</name>
<evidence type="ECO:0000256" key="7">
    <source>
        <dbReference type="ARBA" id="ARBA00022840"/>
    </source>
</evidence>
<feature type="chain" id="PRO_5046082985" description="histidine kinase" evidence="12">
    <location>
        <begin position="30"/>
        <end position="658"/>
    </location>
</feature>
<feature type="transmembrane region" description="Helical" evidence="11">
    <location>
        <begin position="304"/>
        <end position="326"/>
    </location>
</feature>
<dbReference type="InterPro" id="IPR036097">
    <property type="entry name" value="HisK_dim/P_sf"/>
</dbReference>
<evidence type="ECO:0000256" key="3">
    <source>
        <dbReference type="ARBA" id="ARBA00022553"/>
    </source>
</evidence>
<feature type="transmembrane region" description="Helical" evidence="11">
    <location>
        <begin position="332"/>
        <end position="352"/>
    </location>
</feature>
<dbReference type="Gene3D" id="3.30.565.10">
    <property type="entry name" value="Histidine kinase-like ATPase, C-terminal domain"/>
    <property type="match status" value="1"/>
</dbReference>
<dbReference type="CDD" id="cd00082">
    <property type="entry name" value="HisKA"/>
    <property type="match status" value="1"/>
</dbReference>
<dbReference type="PROSITE" id="PS50109">
    <property type="entry name" value="HIS_KIN"/>
    <property type="match status" value="1"/>
</dbReference>
<evidence type="ECO:0000256" key="1">
    <source>
        <dbReference type="ARBA" id="ARBA00000085"/>
    </source>
</evidence>
<dbReference type="InterPro" id="IPR004358">
    <property type="entry name" value="Sig_transdc_His_kin-like_C"/>
</dbReference>
<keyword evidence="15" id="KW-1185">Reference proteome</keyword>
<evidence type="ECO:0000256" key="9">
    <source>
        <dbReference type="SAM" id="Coils"/>
    </source>
</evidence>
<dbReference type="RefSeq" id="WP_367951798.1">
    <property type="nucleotide sequence ID" value="NZ_JBAKFG010000003.1"/>
</dbReference>
<evidence type="ECO:0000256" key="5">
    <source>
        <dbReference type="ARBA" id="ARBA00022741"/>
    </source>
</evidence>
<feature type="signal peptide" evidence="12">
    <location>
        <begin position="1"/>
        <end position="29"/>
    </location>
</feature>
<dbReference type="InterPro" id="IPR036890">
    <property type="entry name" value="HATPase_C_sf"/>
</dbReference>
<reference evidence="14 15" key="1">
    <citation type="submission" date="2024-02" db="EMBL/GenBank/DDBJ databases">
        <title>New especies of Spiribacter isolated from saline water.</title>
        <authorList>
            <person name="Leon M.J."/>
            <person name="De La Haba R."/>
            <person name="Sanchez-Porro C."/>
            <person name="Ventosa A."/>
        </authorList>
    </citation>
    <scope>NUCLEOTIDE SEQUENCE [LARGE SCALE GENOMIC DNA]</scope>
    <source>
        <strain evidence="15">ag22IC6-196</strain>
    </source>
</reference>
<dbReference type="PANTHER" id="PTHR42878">
    <property type="entry name" value="TWO-COMPONENT HISTIDINE KINASE"/>
    <property type="match status" value="1"/>
</dbReference>
<dbReference type="SUPFAM" id="SSF47384">
    <property type="entry name" value="Homodimeric domain of signal transducing histidine kinase"/>
    <property type="match status" value="1"/>
</dbReference>
<dbReference type="Gene3D" id="1.10.287.130">
    <property type="match status" value="1"/>
</dbReference>
<feature type="coiled-coil region" evidence="9">
    <location>
        <begin position="416"/>
        <end position="443"/>
    </location>
</feature>
<dbReference type="InterPro" id="IPR050351">
    <property type="entry name" value="BphY/WalK/GraS-like"/>
</dbReference>
<dbReference type="SUPFAM" id="SSF55874">
    <property type="entry name" value="ATPase domain of HSP90 chaperone/DNA topoisomerase II/histidine kinase"/>
    <property type="match status" value="1"/>
</dbReference>
<keyword evidence="6" id="KW-0418">Kinase</keyword>
<keyword evidence="11" id="KW-0472">Membrane</keyword>
<comment type="caution">
    <text evidence="14">The sequence shown here is derived from an EMBL/GenBank/DDBJ whole genome shotgun (WGS) entry which is preliminary data.</text>
</comment>
<dbReference type="SMART" id="SM00388">
    <property type="entry name" value="HisKA"/>
    <property type="match status" value="1"/>
</dbReference>
<feature type="transmembrane region" description="Helical" evidence="11">
    <location>
        <begin position="211"/>
        <end position="232"/>
    </location>
</feature>
<dbReference type="Pfam" id="PF00512">
    <property type="entry name" value="HisKA"/>
    <property type="match status" value="1"/>
</dbReference>